<accession>A0ABU2GKR6</accession>
<keyword evidence="1" id="KW-0812">Transmembrane</keyword>
<feature type="transmembrane region" description="Helical" evidence="1">
    <location>
        <begin position="342"/>
        <end position="361"/>
    </location>
</feature>
<comment type="caution">
    <text evidence="2">The sequence shown here is derived from an EMBL/GenBank/DDBJ whole genome shotgun (WGS) entry which is preliminary data.</text>
</comment>
<feature type="transmembrane region" description="Helical" evidence="1">
    <location>
        <begin position="182"/>
        <end position="206"/>
    </location>
</feature>
<feature type="transmembrane region" description="Helical" evidence="1">
    <location>
        <begin position="296"/>
        <end position="321"/>
    </location>
</feature>
<protein>
    <recommendedName>
        <fullName evidence="4">Fenitrothion hydrolase</fullName>
    </recommendedName>
</protein>
<feature type="transmembrane region" description="Helical" evidence="1">
    <location>
        <begin position="72"/>
        <end position="91"/>
    </location>
</feature>
<evidence type="ECO:0000256" key="1">
    <source>
        <dbReference type="SAM" id="Phobius"/>
    </source>
</evidence>
<reference evidence="2 3" key="1">
    <citation type="submission" date="2022-06" db="EMBL/GenBank/DDBJ databases">
        <title>Halogeometricum sp. a new haloarchaeum isolate from saline soil.</title>
        <authorList>
            <person name="Strakova D."/>
            <person name="Galisteo C."/>
            <person name="Sanchez-Porro C."/>
            <person name="Ventosa A."/>
        </authorList>
    </citation>
    <scope>NUCLEOTIDE SEQUENCE [LARGE SCALE GENOMIC DNA]</scope>
    <source>
        <strain evidence="2 3">S1BR25-6</strain>
    </source>
</reference>
<keyword evidence="1" id="KW-0472">Membrane</keyword>
<evidence type="ECO:0000313" key="3">
    <source>
        <dbReference type="Proteomes" id="UP001257060"/>
    </source>
</evidence>
<feature type="transmembrane region" description="Helical" evidence="1">
    <location>
        <begin position="396"/>
        <end position="419"/>
    </location>
</feature>
<keyword evidence="3" id="KW-1185">Reference proteome</keyword>
<evidence type="ECO:0008006" key="4">
    <source>
        <dbReference type="Google" id="ProtNLM"/>
    </source>
</evidence>
<organism evidence="2 3">
    <name type="scientific">Halogeometricum salsisoli</name>
    <dbReference type="NCBI Taxonomy" id="2950536"/>
    <lineage>
        <taxon>Archaea</taxon>
        <taxon>Methanobacteriati</taxon>
        <taxon>Methanobacteriota</taxon>
        <taxon>Stenosarchaea group</taxon>
        <taxon>Halobacteria</taxon>
        <taxon>Halobacteriales</taxon>
        <taxon>Haloferacaceae</taxon>
        <taxon>Halogeometricum</taxon>
    </lineage>
</organism>
<proteinExistence type="predicted"/>
<dbReference type="EMBL" id="JAMQOP010000007">
    <property type="protein sequence ID" value="MDS0301406.1"/>
    <property type="molecule type" value="Genomic_DNA"/>
</dbReference>
<feature type="transmembrane region" description="Helical" evidence="1">
    <location>
        <begin position="31"/>
        <end position="51"/>
    </location>
</feature>
<feature type="transmembrane region" description="Helical" evidence="1">
    <location>
        <begin position="103"/>
        <end position="125"/>
    </location>
</feature>
<dbReference type="RefSeq" id="WP_310926305.1">
    <property type="nucleotide sequence ID" value="NZ_JAMQOP010000007.1"/>
</dbReference>
<name>A0ABU2GKR6_9EURY</name>
<dbReference type="Proteomes" id="UP001257060">
    <property type="component" value="Unassembled WGS sequence"/>
</dbReference>
<feature type="transmembrane region" description="Helical" evidence="1">
    <location>
        <begin position="431"/>
        <end position="452"/>
    </location>
</feature>
<keyword evidence="1" id="KW-1133">Transmembrane helix</keyword>
<evidence type="ECO:0000313" key="2">
    <source>
        <dbReference type="EMBL" id="MDS0301406.1"/>
    </source>
</evidence>
<gene>
    <name evidence="2" type="ORF">NDI76_22000</name>
</gene>
<sequence length="458" mass="49208">MVATALAFAARPVAAHQFATRFDAPVPLELLYAGAGFTVVLTAVLVARLDSTPNRTATVGVIPRRFLVALRMLGRVGFLLVFLAVLVHGVLGPRAPGENVATLATWAVWLKGVALVAILVGSPWLTLSPWRTVYHALCRLEGEAIRFRRYPERFGDWPALLGFVLLVGVAENLTRIPQLPEVTAVVVASYGLVMLLGALAFGPAWFDHADPLDVFYRLLGRVAPLRVQDADDGTAELVVRYPWQGCARSLESRTSAAFVVAMVYTVTFDGFAESPTYRDLYFGAQEVLGVGGTVSILLYCLGLLGFVGCFAGVTAIVSRLLREGFARAGTSRSSRAESDGGSVPPTSVVLAPTLLPIAAGYEFAHNFSYVLTYAGRLPRVAGLESVDPLWWLSLPLFWGIQVFLIVAGHVVAVVAADAVTQRLAPTERWALIAHAPLVVLMVGYTVLSLWVVSLPVAV</sequence>